<keyword evidence="12" id="KW-1185">Reference proteome</keyword>
<evidence type="ECO:0000256" key="2">
    <source>
        <dbReference type="ARBA" id="ARBA00008284"/>
    </source>
</evidence>
<organism evidence="11 12">
    <name type="scientific">Magallana gigas</name>
    <name type="common">Pacific oyster</name>
    <name type="synonym">Crassostrea gigas</name>
    <dbReference type="NCBI Taxonomy" id="29159"/>
    <lineage>
        <taxon>Eukaryota</taxon>
        <taxon>Metazoa</taxon>
        <taxon>Spiralia</taxon>
        <taxon>Lophotrochozoa</taxon>
        <taxon>Mollusca</taxon>
        <taxon>Bivalvia</taxon>
        <taxon>Autobranchia</taxon>
        <taxon>Pteriomorphia</taxon>
        <taxon>Ostreida</taxon>
        <taxon>Ostreoidea</taxon>
        <taxon>Ostreidae</taxon>
        <taxon>Magallana</taxon>
    </lineage>
</organism>
<name>A0A8W8HTZ0_MAGGI</name>
<dbReference type="AlphaFoldDB" id="A0A8W8HTZ0"/>
<keyword evidence="4 9" id="KW-0732">Signal</keyword>
<dbReference type="OMA" id="HANCNSA"/>
<reference evidence="11" key="1">
    <citation type="submission" date="2022-08" db="UniProtKB">
        <authorList>
            <consortium name="EnsemblMetazoa"/>
        </authorList>
    </citation>
    <scope>IDENTIFICATION</scope>
    <source>
        <strain evidence="11">05x7-T-G4-1.051#20</strain>
    </source>
</reference>
<evidence type="ECO:0000256" key="1">
    <source>
        <dbReference type="ARBA" id="ARBA00004141"/>
    </source>
</evidence>
<accession>A0A8W8HTZ0</accession>
<dbReference type="Proteomes" id="UP000005408">
    <property type="component" value="Unassembled WGS sequence"/>
</dbReference>
<dbReference type="PANTHER" id="PTHR21016:SF7">
    <property type="entry name" value="TM2 DOMAIN-CONTAINING PROTEIN 3"/>
    <property type="match status" value="1"/>
</dbReference>
<evidence type="ECO:0000256" key="3">
    <source>
        <dbReference type="ARBA" id="ARBA00022692"/>
    </source>
</evidence>
<comment type="subcellular location">
    <subcellularLocation>
        <location evidence="1">Membrane</location>
        <topology evidence="1">Multi-pass membrane protein</topology>
    </subcellularLocation>
</comment>
<keyword evidence="6 8" id="KW-0472">Membrane</keyword>
<keyword evidence="5 8" id="KW-1133">Transmembrane helix</keyword>
<dbReference type="EnsemblMetazoa" id="G11064.6">
    <property type="protein sequence ID" value="G11064.6:cds"/>
    <property type="gene ID" value="G11064"/>
</dbReference>
<dbReference type="InterPro" id="IPR007829">
    <property type="entry name" value="TM2"/>
</dbReference>
<feature type="transmembrane region" description="Helical" evidence="8">
    <location>
        <begin position="229"/>
        <end position="250"/>
    </location>
</feature>
<evidence type="ECO:0000259" key="10">
    <source>
        <dbReference type="Pfam" id="PF05154"/>
    </source>
</evidence>
<dbReference type="Pfam" id="PF05154">
    <property type="entry name" value="TM2"/>
    <property type="match status" value="1"/>
</dbReference>
<evidence type="ECO:0000256" key="8">
    <source>
        <dbReference type="SAM" id="Phobius"/>
    </source>
</evidence>
<comment type="similarity">
    <text evidence="2">Belongs to the TM2 family.</text>
</comment>
<sequence length="259" mass="28229">MDIVNKHQLTIVIVLISFPSLITAITPSTGLTSTEDIATISAVTSTPDFNATTQENITTEGNSTLTRTSVGSTTVPSPSTPYRCPDGAHCHTLGPECLDCQFNYHCLYGKNTSVNCTVKEGVRCIGVREQTKELECWYCYQLPQSNYTCSKVNATCAVKDAPRKRYTAACQVKENVFCLGSRTFQKSQFCNWTSGYKWSTALALSVTLGGFGVDRFYLGQWKEALGKLFSFGGLGVWTIVDVILIAVGYIGPADGSLYI</sequence>
<proteinExistence type="inferred from homology"/>
<dbReference type="EnsemblMetazoa" id="G11064.2">
    <property type="protein sequence ID" value="G11064.2:cds"/>
    <property type="gene ID" value="G11064"/>
</dbReference>
<protein>
    <recommendedName>
        <fullName evidence="10">TM2 domain-containing protein</fullName>
    </recommendedName>
</protein>
<keyword evidence="7" id="KW-0325">Glycoprotein</keyword>
<dbReference type="GO" id="GO:0016020">
    <property type="term" value="C:membrane"/>
    <property type="evidence" value="ECO:0007669"/>
    <property type="project" value="UniProtKB-SubCell"/>
</dbReference>
<evidence type="ECO:0000256" key="9">
    <source>
        <dbReference type="SAM" id="SignalP"/>
    </source>
</evidence>
<evidence type="ECO:0000313" key="12">
    <source>
        <dbReference type="Proteomes" id="UP000005408"/>
    </source>
</evidence>
<dbReference type="OrthoDB" id="10257855at2759"/>
<dbReference type="InterPro" id="IPR050932">
    <property type="entry name" value="TM2D1-3-like"/>
</dbReference>
<evidence type="ECO:0000256" key="6">
    <source>
        <dbReference type="ARBA" id="ARBA00023136"/>
    </source>
</evidence>
<keyword evidence="3 8" id="KW-0812">Transmembrane</keyword>
<dbReference type="PANTHER" id="PTHR21016">
    <property type="entry name" value="BETA-AMYLOID BINDING PROTEIN-RELATED"/>
    <property type="match status" value="1"/>
</dbReference>
<evidence type="ECO:0000256" key="7">
    <source>
        <dbReference type="ARBA" id="ARBA00023180"/>
    </source>
</evidence>
<feature type="chain" id="PRO_5042430660" description="TM2 domain-containing protein" evidence="9">
    <location>
        <begin position="25"/>
        <end position="259"/>
    </location>
</feature>
<feature type="signal peptide" evidence="9">
    <location>
        <begin position="1"/>
        <end position="24"/>
    </location>
</feature>
<evidence type="ECO:0000256" key="5">
    <source>
        <dbReference type="ARBA" id="ARBA00022989"/>
    </source>
</evidence>
<feature type="domain" description="TM2" evidence="10">
    <location>
        <begin position="195"/>
        <end position="243"/>
    </location>
</feature>
<evidence type="ECO:0000256" key="4">
    <source>
        <dbReference type="ARBA" id="ARBA00022729"/>
    </source>
</evidence>
<evidence type="ECO:0000313" key="11">
    <source>
        <dbReference type="EnsemblMetazoa" id="G11064.6:cds"/>
    </source>
</evidence>